<feature type="active site" description="O-(5'-phospho-DNA)-tyrosine intermediate" evidence="7">
    <location>
        <position position="106"/>
    </location>
</feature>
<evidence type="ECO:0000256" key="8">
    <source>
        <dbReference type="SAM" id="MobiDB-lite"/>
    </source>
</evidence>
<name>A0AA35RWC7_GEOBA</name>
<evidence type="ECO:0000256" key="5">
    <source>
        <dbReference type="ARBA" id="ARBA00023125"/>
    </source>
</evidence>
<evidence type="ECO:0000256" key="6">
    <source>
        <dbReference type="ARBA" id="ARBA00023235"/>
    </source>
</evidence>
<keyword evidence="11" id="KW-1185">Reference proteome</keyword>
<feature type="compositionally biased region" description="Acidic residues" evidence="8">
    <location>
        <begin position="851"/>
        <end position="879"/>
    </location>
</feature>
<keyword evidence="4 7" id="KW-0799">Topoisomerase</keyword>
<accession>A0AA35RWC7</accession>
<dbReference type="Gene3D" id="1.10.268.10">
    <property type="entry name" value="Topoisomerase, domain 3"/>
    <property type="match status" value="1"/>
</dbReference>
<evidence type="ECO:0000313" key="11">
    <source>
        <dbReference type="Proteomes" id="UP001174909"/>
    </source>
</evidence>
<dbReference type="NCBIfam" id="NF004044">
    <property type="entry name" value="PRK05561.1"/>
    <property type="match status" value="1"/>
</dbReference>
<dbReference type="Gene3D" id="3.90.199.10">
    <property type="entry name" value="Topoisomerase II, domain 5"/>
    <property type="match status" value="1"/>
</dbReference>
<dbReference type="GO" id="GO:0005737">
    <property type="term" value="C:cytoplasm"/>
    <property type="evidence" value="ECO:0007669"/>
    <property type="project" value="TreeGrafter"/>
</dbReference>
<reference evidence="10" key="1">
    <citation type="submission" date="2023-03" db="EMBL/GenBank/DDBJ databases">
        <authorList>
            <person name="Steffen K."/>
            <person name="Cardenas P."/>
        </authorList>
    </citation>
    <scope>NUCLEOTIDE SEQUENCE</scope>
</reference>
<dbReference type="InterPro" id="IPR013760">
    <property type="entry name" value="Topo_IIA-like_dom_sf"/>
</dbReference>
<dbReference type="GO" id="GO:0009330">
    <property type="term" value="C:DNA topoisomerase type II (double strand cut, ATP-hydrolyzing) complex"/>
    <property type="evidence" value="ECO:0007669"/>
    <property type="project" value="TreeGrafter"/>
</dbReference>
<gene>
    <name evidence="10" type="ORF">GBAR_LOCUS10950</name>
</gene>
<dbReference type="InterPro" id="IPR013758">
    <property type="entry name" value="Topo_IIA_A/C_ab"/>
</dbReference>
<dbReference type="PANTHER" id="PTHR43493">
    <property type="entry name" value="DNA GYRASE/TOPOISOMERASE SUBUNIT A"/>
    <property type="match status" value="1"/>
</dbReference>
<dbReference type="NCBIfam" id="TIGR01063">
    <property type="entry name" value="gyrA"/>
    <property type="match status" value="1"/>
</dbReference>
<comment type="catalytic activity">
    <reaction evidence="1 7">
        <text>ATP-dependent breakage, passage and rejoining of double-stranded DNA.</text>
        <dbReference type="EC" id="5.6.2.2"/>
    </reaction>
</comment>
<dbReference type="SUPFAM" id="SSF56719">
    <property type="entry name" value="Type II DNA topoisomerase"/>
    <property type="match status" value="1"/>
</dbReference>
<sequence>MRESYLSYAMSVIVARALPDVRDGMKPVQRRILYAMHDMGIRPGSQYRKSARIVGEVLGKFHPHGDASVYDALVRMAQLFSMRAPLIDGQGNFGSIDGDPPAAMRYTEARLAAIADELLADIDQQTVDYSDNFDDSLKEPRVLPARMPNLLVNGSSGIAVGMATNMPPHNLGEICDAINYVIDNPTCNVDQLMEIVPAPDFPTSGRIRGVAGVRDMYATGRGRIIMEAVTEIEDMPGRNSNRQRIIISELPFQVNKATLVEKIATLVRDKTLVGITEIRDESDRRGIRVVIELARSAQPTVILNNLYKRTALRSSFNAIMLALVDGQPQELPLKDLINHFVTHREEVIRRRTEYQLGRARDRAHIVEGLLKALDAIDAIIETIRSSQDVETARNNLVQQFDLSEIQAQAILDMQLRRLAALERQRLDEEYNDLLATISRLEDLLQNPQKIRAEIKRETREVKRKHADPRRTVIIREELQEQSIEQFIVQEDVVVTLSQRGYIKRVPIDTYRTQRRGGKGVRGANNRDDDVIMQIAVVNTHEQLLFFTNKGRVYPLSVYETPNDSGRTARGTLLVNLVPLQPGEHVQTMLPASRDEYNRLYVFATRNGRVNALRPGQLQNLRKSGLIAMKVLDGDELVAVRPAQSDASIILVTEQGQALLCPVTSVPERNRNATGVIGIKFKDEFGGKDHVVALEVVNDHEDEYLLVVSEKGYGKATPLCNSKGEPVYRETNRGGMGVKTFAVDQSDKLTGPVVDAKIVTSAEMNDEEGHEVFIISARGQVVRINLAEIKVVNTRQTKGVIIWRERGGDDSVVSIYCFRATDYSQDDPALQDGAAGTALAQAEEVAAQADSQYEEGEDEDVDEDTADDDIDDDGDGDDDPDTHVNGQAPLL</sequence>
<feature type="compositionally biased region" description="Low complexity" evidence="8">
    <location>
        <begin position="836"/>
        <end position="849"/>
    </location>
</feature>
<dbReference type="Pfam" id="PF03989">
    <property type="entry name" value="DNA_gyraseA_C"/>
    <property type="match status" value="6"/>
</dbReference>
<dbReference type="Gene3D" id="2.120.10.90">
    <property type="entry name" value="DNA gyrase/topoisomerase IV, subunit A, C-terminal"/>
    <property type="match status" value="1"/>
</dbReference>
<dbReference type="InterPro" id="IPR002205">
    <property type="entry name" value="Topo_IIA_dom_A"/>
</dbReference>
<dbReference type="PROSITE" id="PS52040">
    <property type="entry name" value="TOPO_IIA"/>
    <property type="match status" value="1"/>
</dbReference>
<dbReference type="FunFam" id="1.10.268.10:FF:000001">
    <property type="entry name" value="DNA gyrase subunit A"/>
    <property type="match status" value="1"/>
</dbReference>
<comment type="similarity">
    <text evidence="2">Belongs to the type II topoisomerase GyrA/ParC subunit family.</text>
</comment>
<evidence type="ECO:0000256" key="2">
    <source>
        <dbReference type="ARBA" id="ARBA00008263"/>
    </source>
</evidence>
<evidence type="ECO:0000259" key="9">
    <source>
        <dbReference type="PROSITE" id="PS52040"/>
    </source>
</evidence>
<evidence type="ECO:0000256" key="1">
    <source>
        <dbReference type="ARBA" id="ARBA00000185"/>
    </source>
</evidence>
<dbReference type="EC" id="5.6.2.2" evidence="3"/>
<evidence type="ECO:0000256" key="3">
    <source>
        <dbReference type="ARBA" id="ARBA00012895"/>
    </source>
</evidence>
<dbReference type="NCBIfam" id="NF004043">
    <property type="entry name" value="PRK05560.1"/>
    <property type="match status" value="1"/>
</dbReference>
<dbReference type="SMART" id="SM00434">
    <property type="entry name" value="TOP4c"/>
    <property type="match status" value="1"/>
</dbReference>
<organism evidence="10 11">
    <name type="scientific">Geodia barretti</name>
    <name type="common">Barrett's horny sponge</name>
    <dbReference type="NCBI Taxonomy" id="519541"/>
    <lineage>
        <taxon>Eukaryota</taxon>
        <taxon>Metazoa</taxon>
        <taxon>Porifera</taxon>
        <taxon>Demospongiae</taxon>
        <taxon>Heteroscleromorpha</taxon>
        <taxon>Tetractinellida</taxon>
        <taxon>Astrophorina</taxon>
        <taxon>Geodiidae</taxon>
        <taxon>Geodia</taxon>
    </lineage>
</organism>
<dbReference type="GO" id="GO:0006265">
    <property type="term" value="P:DNA topological change"/>
    <property type="evidence" value="ECO:0007669"/>
    <property type="project" value="UniProtKB-UniRule"/>
</dbReference>
<dbReference type="GO" id="GO:0003677">
    <property type="term" value="F:DNA binding"/>
    <property type="evidence" value="ECO:0007669"/>
    <property type="project" value="UniProtKB-UniRule"/>
</dbReference>
<dbReference type="FunFam" id="3.30.1360.40:FF:000002">
    <property type="entry name" value="DNA gyrase subunit A"/>
    <property type="match status" value="1"/>
</dbReference>
<proteinExistence type="inferred from homology"/>
<dbReference type="InterPro" id="IPR035516">
    <property type="entry name" value="Gyrase/topoIV_suA_C"/>
</dbReference>
<dbReference type="Pfam" id="PF00521">
    <property type="entry name" value="DNA_topoisoIV"/>
    <property type="match status" value="1"/>
</dbReference>
<dbReference type="Proteomes" id="UP001174909">
    <property type="component" value="Unassembled WGS sequence"/>
</dbReference>
<dbReference type="SUPFAM" id="SSF101904">
    <property type="entry name" value="GyrA/ParC C-terminal domain-like"/>
    <property type="match status" value="1"/>
</dbReference>
<dbReference type="GO" id="GO:0003918">
    <property type="term" value="F:DNA topoisomerase type II (double strand cut, ATP-hydrolyzing) activity"/>
    <property type="evidence" value="ECO:0007669"/>
    <property type="project" value="UniProtKB-EC"/>
</dbReference>
<dbReference type="InterPro" id="IPR050220">
    <property type="entry name" value="Type_II_DNA_Topoisomerases"/>
</dbReference>
<dbReference type="InterPro" id="IPR013757">
    <property type="entry name" value="Topo_IIA_A_a_sf"/>
</dbReference>
<dbReference type="EMBL" id="CASHTH010001687">
    <property type="protein sequence ID" value="CAI8018123.1"/>
    <property type="molecule type" value="Genomic_DNA"/>
</dbReference>
<dbReference type="GO" id="GO:0005524">
    <property type="term" value="F:ATP binding"/>
    <property type="evidence" value="ECO:0007669"/>
    <property type="project" value="InterPro"/>
</dbReference>
<dbReference type="PANTHER" id="PTHR43493:SF5">
    <property type="entry name" value="DNA GYRASE SUBUNIT A, CHLOROPLASTIC_MITOCHONDRIAL"/>
    <property type="match status" value="1"/>
</dbReference>
<evidence type="ECO:0000256" key="4">
    <source>
        <dbReference type="ARBA" id="ARBA00023029"/>
    </source>
</evidence>
<feature type="region of interest" description="Disordered" evidence="8">
    <location>
        <begin position="836"/>
        <end position="890"/>
    </location>
</feature>
<dbReference type="AlphaFoldDB" id="A0AA35RWC7"/>
<feature type="domain" description="Topo IIA-type catalytic" evidence="9">
    <location>
        <begin position="18"/>
        <end position="486"/>
    </location>
</feature>
<dbReference type="Gene3D" id="3.30.1360.40">
    <property type="match status" value="1"/>
</dbReference>
<keyword evidence="5 7" id="KW-0238">DNA-binding</keyword>
<dbReference type="FunFam" id="3.90.199.10:FF:000001">
    <property type="entry name" value="DNA gyrase subunit A"/>
    <property type="match status" value="1"/>
</dbReference>
<dbReference type="InterPro" id="IPR006691">
    <property type="entry name" value="GyrA/parC_rep"/>
</dbReference>
<dbReference type="CDD" id="cd00187">
    <property type="entry name" value="TOP4c"/>
    <property type="match status" value="1"/>
</dbReference>
<protein>
    <recommendedName>
        <fullName evidence="3">DNA topoisomerase (ATP-hydrolyzing)</fullName>
        <ecNumber evidence="3">5.6.2.2</ecNumber>
    </recommendedName>
</protein>
<evidence type="ECO:0000313" key="10">
    <source>
        <dbReference type="EMBL" id="CAI8018123.1"/>
    </source>
</evidence>
<evidence type="ECO:0000256" key="7">
    <source>
        <dbReference type="PROSITE-ProRule" id="PRU01384"/>
    </source>
</evidence>
<keyword evidence="6 7" id="KW-0413">Isomerase</keyword>
<comment type="caution">
    <text evidence="10">The sequence shown here is derived from an EMBL/GenBank/DDBJ whole genome shotgun (WGS) entry which is preliminary data.</text>
</comment>